<dbReference type="GO" id="GO:0001913">
    <property type="term" value="P:T cell mediated cytotoxicity"/>
    <property type="evidence" value="ECO:0007669"/>
    <property type="project" value="TreeGrafter"/>
</dbReference>
<dbReference type="GO" id="GO:0051607">
    <property type="term" value="P:defense response to virus"/>
    <property type="evidence" value="ECO:0007669"/>
    <property type="project" value="TreeGrafter"/>
</dbReference>
<evidence type="ECO:0000259" key="1">
    <source>
        <dbReference type="PROSITE" id="PS50004"/>
    </source>
</evidence>
<organism evidence="2 3">
    <name type="scientific">Astyanax mexicanus</name>
    <name type="common">Blind cave fish</name>
    <name type="synonym">Astyanax fasciatus mexicanus</name>
    <dbReference type="NCBI Taxonomy" id="7994"/>
    <lineage>
        <taxon>Eukaryota</taxon>
        <taxon>Metazoa</taxon>
        <taxon>Chordata</taxon>
        <taxon>Craniata</taxon>
        <taxon>Vertebrata</taxon>
        <taxon>Euteleostomi</taxon>
        <taxon>Actinopterygii</taxon>
        <taxon>Neopterygii</taxon>
        <taxon>Teleostei</taxon>
        <taxon>Ostariophysi</taxon>
        <taxon>Characiformes</taxon>
        <taxon>Characoidei</taxon>
        <taxon>Acestrorhamphidae</taxon>
        <taxon>Acestrorhamphinae</taxon>
        <taxon>Astyanax</taxon>
    </lineage>
</organism>
<name>W5LU88_ASTMX</name>
<dbReference type="PANTHER" id="PTHR46096">
    <property type="entry name" value="PERFORIN-1"/>
    <property type="match status" value="1"/>
</dbReference>
<dbReference type="Proteomes" id="UP000018467">
    <property type="component" value="Unassembled WGS sequence"/>
</dbReference>
<reference evidence="3" key="2">
    <citation type="journal article" date="2014" name="Nat. Commun.">
        <title>The cavefish genome reveals candidate genes for eye loss.</title>
        <authorList>
            <person name="McGaugh S.E."/>
            <person name="Gross J.B."/>
            <person name="Aken B."/>
            <person name="Blin M."/>
            <person name="Borowsky R."/>
            <person name="Chalopin D."/>
            <person name="Hinaux H."/>
            <person name="Jeffery W.R."/>
            <person name="Keene A."/>
            <person name="Ma L."/>
            <person name="Minx P."/>
            <person name="Murphy D."/>
            <person name="O'Quin K.E."/>
            <person name="Retaux S."/>
            <person name="Rohner N."/>
            <person name="Searle S.M."/>
            <person name="Stahl B.A."/>
            <person name="Tabin C."/>
            <person name="Volff J.N."/>
            <person name="Yoshizawa M."/>
            <person name="Warren W.C."/>
        </authorList>
    </citation>
    <scope>NUCLEOTIDE SEQUENCE [LARGE SCALE GENOMIC DNA]</scope>
    <source>
        <strain evidence="3">female</strain>
    </source>
</reference>
<dbReference type="GeneTree" id="ENSGT00390000012710"/>
<dbReference type="InterPro" id="IPR052784">
    <property type="entry name" value="Perforin-1_pore-forming"/>
</dbReference>
<dbReference type="Ensembl" id="ENSAMXT00000026725.2">
    <property type="protein sequence ID" value="ENSAMXP00000026704.2"/>
    <property type="gene ID" value="ENSAMXG00000025999.2"/>
</dbReference>
<dbReference type="SUPFAM" id="SSF49562">
    <property type="entry name" value="C2 domain (Calcium/lipid-binding domain, CaLB)"/>
    <property type="match status" value="1"/>
</dbReference>
<dbReference type="Pfam" id="PF00168">
    <property type="entry name" value="C2"/>
    <property type="match status" value="1"/>
</dbReference>
<dbReference type="GO" id="GO:0022829">
    <property type="term" value="F:wide pore channel activity"/>
    <property type="evidence" value="ECO:0007669"/>
    <property type="project" value="TreeGrafter"/>
</dbReference>
<dbReference type="Gene3D" id="2.60.40.150">
    <property type="entry name" value="C2 domain"/>
    <property type="match status" value="1"/>
</dbReference>
<dbReference type="InParanoid" id="W5LU88"/>
<dbReference type="GO" id="GO:0016020">
    <property type="term" value="C:membrane"/>
    <property type="evidence" value="ECO:0007669"/>
    <property type="project" value="TreeGrafter"/>
</dbReference>
<sequence>MLFISSFFTDETMLLMYLTVLVLASHMMLGDAAVTVSNLRASGLSGDAFGNRPDPYVKLWCNSVYGGRTDTIKDTTSPNWAGTYTFSSCRAGHSVRLEVWDQDLTNDDLLGSCSRTTSSGSRSTSCSLNKGTVLLKQ</sequence>
<dbReference type="GO" id="GO:0001771">
    <property type="term" value="P:immunological synapse formation"/>
    <property type="evidence" value="ECO:0007669"/>
    <property type="project" value="TreeGrafter"/>
</dbReference>
<keyword evidence="3" id="KW-1185">Reference proteome</keyword>
<dbReference type="STRING" id="7994.ENSAMXP00000026704"/>
<dbReference type="SMART" id="SM00239">
    <property type="entry name" value="C2"/>
    <property type="match status" value="1"/>
</dbReference>
<dbReference type="eggNOG" id="ENOG502S92N">
    <property type="taxonomic scope" value="Eukaryota"/>
</dbReference>
<dbReference type="PANTHER" id="PTHR46096:SF1">
    <property type="entry name" value="PERFORIN 1.5"/>
    <property type="match status" value="1"/>
</dbReference>
<evidence type="ECO:0000313" key="2">
    <source>
        <dbReference type="Ensembl" id="ENSAMXP00000026704.2"/>
    </source>
</evidence>
<dbReference type="InterPro" id="IPR035892">
    <property type="entry name" value="C2_domain_sf"/>
</dbReference>
<reference evidence="2" key="4">
    <citation type="submission" date="2025-09" db="UniProtKB">
        <authorList>
            <consortium name="Ensembl"/>
        </authorList>
    </citation>
    <scope>IDENTIFICATION</scope>
</reference>
<dbReference type="InterPro" id="IPR000008">
    <property type="entry name" value="C2_dom"/>
</dbReference>
<protein>
    <recommendedName>
        <fullName evidence="1">C2 domain-containing protein</fullName>
    </recommendedName>
</protein>
<dbReference type="Bgee" id="ENSAMXG00000025999">
    <property type="expression patterns" value="Expressed in intestine and 4 other cell types or tissues"/>
</dbReference>
<dbReference type="AlphaFoldDB" id="W5LU88"/>
<proteinExistence type="predicted"/>
<accession>W5LU88</accession>
<dbReference type="PROSITE" id="PS50004">
    <property type="entry name" value="C2"/>
    <property type="match status" value="1"/>
</dbReference>
<reference evidence="2" key="3">
    <citation type="submission" date="2025-08" db="UniProtKB">
        <authorList>
            <consortium name="Ensembl"/>
        </authorList>
    </citation>
    <scope>IDENTIFICATION</scope>
</reference>
<evidence type="ECO:0000313" key="3">
    <source>
        <dbReference type="Proteomes" id="UP000018467"/>
    </source>
</evidence>
<dbReference type="HOGENOM" id="CLU_156937_0_0_1"/>
<reference evidence="3" key="1">
    <citation type="submission" date="2013-03" db="EMBL/GenBank/DDBJ databases">
        <authorList>
            <person name="Jeffery W."/>
            <person name="Warren W."/>
            <person name="Wilson R.K."/>
        </authorList>
    </citation>
    <scope>NUCLEOTIDE SEQUENCE</scope>
    <source>
        <strain evidence="3">female</strain>
    </source>
</reference>
<feature type="domain" description="C2" evidence="1">
    <location>
        <begin position="14"/>
        <end position="130"/>
    </location>
</feature>